<dbReference type="EMBL" id="HF571520">
    <property type="protein sequence ID" value="CCQ33872.1"/>
    <property type="molecule type" value="Genomic_DNA"/>
</dbReference>
<organism evidence="1 2">
    <name type="scientific">Halorhabdus tiamatea SARL4B</name>
    <dbReference type="NCBI Taxonomy" id="1033806"/>
    <lineage>
        <taxon>Archaea</taxon>
        <taxon>Methanobacteriati</taxon>
        <taxon>Methanobacteriota</taxon>
        <taxon>Stenosarchaea group</taxon>
        <taxon>Halobacteria</taxon>
        <taxon>Halobacteriales</taxon>
        <taxon>Haloarculaceae</taxon>
        <taxon>Halorhabdus</taxon>
    </lineage>
</organism>
<reference evidence="1 2" key="1">
    <citation type="journal article" date="2014" name="Environ. Microbiol.">
        <title>Halorhabdus tiamatea: proteogenomics and glycosidase activity measurements identify the first cultivated euryarchaeon from a deep-sea anoxic brine lake as potential polysaccharide degrader.</title>
        <authorList>
            <person name="Werner J."/>
            <person name="Ferrer M."/>
            <person name="Michel G."/>
            <person name="Mann A.J."/>
            <person name="Huang S."/>
            <person name="Juarez S."/>
            <person name="Ciordia S."/>
            <person name="Albar J.P."/>
            <person name="Alcaide M."/>
            <person name="La Cono V."/>
            <person name="Yakimov M.M."/>
            <person name="Antunes A."/>
            <person name="Taborda M."/>
            <person name="Da Costa M.S."/>
            <person name="Amann R.I."/>
            <person name="Gloeckner F.O."/>
            <person name="Golyshina O.V."/>
            <person name="Golyshin P.N."/>
            <person name="Teeling H."/>
        </authorList>
    </citation>
    <scope>NUCLEOTIDE SEQUENCE [LARGE SCALE GENOMIC DNA]</scope>
    <source>
        <strain evidence="2">SARL4B</strain>
    </source>
</reference>
<evidence type="ECO:0000313" key="2">
    <source>
        <dbReference type="Proteomes" id="UP000015381"/>
    </source>
</evidence>
<protein>
    <submittedName>
        <fullName evidence="1">Uncharacterized protein</fullName>
    </submittedName>
</protein>
<proteinExistence type="predicted"/>
<dbReference type="AlphaFoldDB" id="S6CUK4"/>
<keyword evidence="2" id="KW-1185">Reference proteome</keyword>
<dbReference type="HOGENOM" id="CLU_3338348_0_0_2"/>
<evidence type="ECO:0000313" key="1">
    <source>
        <dbReference type="EMBL" id="CCQ33872.1"/>
    </source>
</evidence>
<dbReference type="Proteomes" id="UP000015381">
    <property type="component" value="Chromosome I"/>
</dbReference>
<name>S6CUK4_9EURY</name>
<dbReference type="KEGG" id="hti:HTIA_1748"/>
<gene>
    <name evidence="1" type="ORF">HTIA_1748</name>
</gene>
<accession>S6CUK4</accession>
<sequence>MEYISNGEVFTKLEQLKPALLDAMLTSPPEEEGESPL</sequence>